<dbReference type="InterPro" id="IPR052157">
    <property type="entry name" value="BCAA_transport_permease"/>
</dbReference>
<dbReference type="GO" id="GO:0022857">
    <property type="term" value="F:transmembrane transporter activity"/>
    <property type="evidence" value="ECO:0007669"/>
    <property type="project" value="InterPro"/>
</dbReference>
<keyword evidence="7 9" id="KW-0472">Membrane</keyword>
<feature type="transmembrane region" description="Helical" evidence="9">
    <location>
        <begin position="14"/>
        <end position="37"/>
    </location>
</feature>
<accession>A0A315EQG3</accession>
<protein>
    <submittedName>
        <fullName evidence="10">Branched-chain amino acid ABC transporter permease</fullName>
    </submittedName>
</protein>
<feature type="transmembrane region" description="Helical" evidence="9">
    <location>
        <begin position="150"/>
        <end position="171"/>
    </location>
</feature>
<dbReference type="GO" id="GO:0005886">
    <property type="term" value="C:plasma membrane"/>
    <property type="evidence" value="ECO:0007669"/>
    <property type="project" value="UniProtKB-SubCell"/>
</dbReference>
<dbReference type="Proteomes" id="UP000251341">
    <property type="component" value="Unassembled WGS sequence"/>
</dbReference>
<comment type="similarity">
    <text evidence="8">Belongs to the binding-protein-dependent transport system permease family. LivHM subfamily.</text>
</comment>
<evidence type="ECO:0000256" key="2">
    <source>
        <dbReference type="ARBA" id="ARBA00022448"/>
    </source>
</evidence>
<keyword evidence="3" id="KW-1003">Cell membrane</keyword>
<keyword evidence="6 9" id="KW-1133">Transmembrane helix</keyword>
<evidence type="ECO:0000256" key="8">
    <source>
        <dbReference type="ARBA" id="ARBA00037998"/>
    </source>
</evidence>
<evidence type="ECO:0000256" key="7">
    <source>
        <dbReference type="ARBA" id="ARBA00023136"/>
    </source>
</evidence>
<keyword evidence="4 9" id="KW-0812">Transmembrane</keyword>
<dbReference type="RefSeq" id="WP_108359067.1">
    <property type="nucleotide sequence ID" value="NZ_NESP01000001.1"/>
</dbReference>
<keyword evidence="5" id="KW-0029">Amino-acid transport</keyword>
<feature type="transmembrane region" description="Helical" evidence="9">
    <location>
        <begin position="200"/>
        <end position="222"/>
    </location>
</feature>
<evidence type="ECO:0000256" key="6">
    <source>
        <dbReference type="ARBA" id="ARBA00022989"/>
    </source>
</evidence>
<dbReference type="CDD" id="cd06582">
    <property type="entry name" value="TM_PBP1_LivH_like"/>
    <property type="match status" value="1"/>
</dbReference>
<reference evidence="10 11" key="1">
    <citation type="submission" date="2017-04" db="EMBL/GenBank/DDBJ databases">
        <title>Unexpected and diverse lifestyles within the genus Limnohabitans.</title>
        <authorList>
            <person name="Kasalicky V."/>
            <person name="Mehrshad M."/>
            <person name="Andrei S.-A."/>
            <person name="Salcher M."/>
            <person name="Kratochvilova H."/>
            <person name="Simek K."/>
            <person name="Ghai R."/>
        </authorList>
    </citation>
    <scope>NUCLEOTIDE SEQUENCE [LARGE SCALE GENOMIC DNA]</scope>
    <source>
        <strain evidence="10 11">MWH-C5</strain>
    </source>
</reference>
<dbReference type="GO" id="GO:0006865">
    <property type="term" value="P:amino acid transport"/>
    <property type="evidence" value="ECO:0007669"/>
    <property type="project" value="UniProtKB-KW"/>
</dbReference>
<dbReference type="AlphaFoldDB" id="A0A315EQG3"/>
<dbReference type="Pfam" id="PF02653">
    <property type="entry name" value="BPD_transp_2"/>
    <property type="match status" value="1"/>
</dbReference>
<evidence type="ECO:0000256" key="5">
    <source>
        <dbReference type="ARBA" id="ARBA00022970"/>
    </source>
</evidence>
<dbReference type="EMBL" id="NESP01000001">
    <property type="protein sequence ID" value="PUE60140.1"/>
    <property type="molecule type" value="Genomic_DNA"/>
</dbReference>
<evidence type="ECO:0000313" key="11">
    <source>
        <dbReference type="Proteomes" id="UP000251341"/>
    </source>
</evidence>
<feature type="transmembrane region" description="Helical" evidence="9">
    <location>
        <begin position="106"/>
        <end position="124"/>
    </location>
</feature>
<keyword evidence="11" id="KW-1185">Reference proteome</keyword>
<dbReference type="PANTHER" id="PTHR11795">
    <property type="entry name" value="BRANCHED-CHAIN AMINO ACID TRANSPORT SYSTEM PERMEASE PROTEIN LIVH"/>
    <property type="match status" value="1"/>
</dbReference>
<comment type="caution">
    <text evidence="10">The sequence shown here is derived from an EMBL/GenBank/DDBJ whole genome shotgun (WGS) entry which is preliminary data.</text>
</comment>
<dbReference type="PANTHER" id="PTHR11795:SF442">
    <property type="entry name" value="ABC TRANSPORTER ATP-BINDING PROTEIN"/>
    <property type="match status" value="1"/>
</dbReference>
<feature type="transmembrane region" description="Helical" evidence="9">
    <location>
        <begin position="44"/>
        <end position="64"/>
    </location>
</feature>
<feature type="transmembrane region" description="Helical" evidence="9">
    <location>
        <begin position="70"/>
        <end position="94"/>
    </location>
</feature>
<feature type="transmembrane region" description="Helical" evidence="9">
    <location>
        <begin position="276"/>
        <end position="297"/>
    </location>
</feature>
<name>A0A315EQG3_9BURK</name>
<dbReference type="InterPro" id="IPR001851">
    <property type="entry name" value="ABC_transp_permease"/>
</dbReference>
<organism evidence="10 11">
    <name type="scientific">Limnohabitans curvus</name>
    <dbReference type="NCBI Taxonomy" id="323423"/>
    <lineage>
        <taxon>Bacteria</taxon>
        <taxon>Pseudomonadati</taxon>
        <taxon>Pseudomonadota</taxon>
        <taxon>Betaproteobacteria</taxon>
        <taxon>Burkholderiales</taxon>
        <taxon>Comamonadaceae</taxon>
        <taxon>Limnohabitans</taxon>
    </lineage>
</organism>
<comment type="subcellular location">
    <subcellularLocation>
        <location evidence="1">Cell membrane</location>
        <topology evidence="1">Multi-pass membrane protein</topology>
    </subcellularLocation>
</comment>
<gene>
    <name evidence="10" type="ORF">B9Z44_11515</name>
</gene>
<evidence type="ECO:0000256" key="3">
    <source>
        <dbReference type="ARBA" id="ARBA00022475"/>
    </source>
</evidence>
<sequence length="302" mass="31999">MNLDTLLLGVADGISYAGLLFLVSLGLTLIFGVLGVLNIAHGSLYAFGGYSAASITSFVMRHDFASTPVLFLSLLTAAIVVGVVVGLILEVALLRYFQKKDPVIQLLVTFAAFVIFEDVQKLIWGTSPYSAGELVTRLGTVEFFDVTYTVYQVLVIPGIALVSYFGLNFFLKKTSLGKQTVAITHHREVATAMGVNVKKIATLVFVLGAIFGALGGALAVPVSSLSPGIGAEMIVVSFTVVATAGLGQITGALITSLMIGMARSIAVYIAPEFEVAMPYIIMLVVLLVRPNGLFTVAQSRRI</sequence>
<proteinExistence type="inferred from homology"/>
<keyword evidence="2" id="KW-0813">Transport</keyword>
<evidence type="ECO:0000256" key="1">
    <source>
        <dbReference type="ARBA" id="ARBA00004651"/>
    </source>
</evidence>
<evidence type="ECO:0000256" key="4">
    <source>
        <dbReference type="ARBA" id="ARBA00022692"/>
    </source>
</evidence>
<evidence type="ECO:0000313" key="10">
    <source>
        <dbReference type="EMBL" id="PUE60140.1"/>
    </source>
</evidence>
<evidence type="ECO:0000256" key="9">
    <source>
        <dbReference type="SAM" id="Phobius"/>
    </source>
</evidence>